<dbReference type="EMBL" id="MLBF01000051">
    <property type="protein sequence ID" value="OLN27813.1"/>
    <property type="molecule type" value="Genomic_DNA"/>
</dbReference>
<evidence type="ECO:0000256" key="10">
    <source>
        <dbReference type="ARBA" id="ARBA00023125"/>
    </source>
</evidence>
<dbReference type="STRING" id="1888891.DSOL_4361"/>
<reference evidence="15 16" key="1">
    <citation type="submission" date="2016-09" db="EMBL/GenBank/DDBJ databases">
        <title>Complete genome of Desulfosporosinus sp. OL.</title>
        <authorList>
            <person name="Mardanov A."/>
            <person name="Beletsky A."/>
            <person name="Panova A."/>
            <person name="Karnachuk O."/>
            <person name="Ravin N."/>
        </authorList>
    </citation>
    <scope>NUCLEOTIDE SEQUENCE [LARGE SCALE GENOMIC DNA]</scope>
    <source>
        <strain evidence="15 16">OL</strain>
    </source>
</reference>
<proteinExistence type="inferred from homology"/>
<dbReference type="SMART" id="SM00488">
    <property type="entry name" value="DEXDc2"/>
    <property type="match status" value="1"/>
</dbReference>
<evidence type="ECO:0000256" key="1">
    <source>
        <dbReference type="ARBA" id="ARBA00022485"/>
    </source>
</evidence>
<organism evidence="15 16">
    <name type="scientific">Desulfosporosinus metallidurans</name>
    <dbReference type="NCBI Taxonomy" id="1888891"/>
    <lineage>
        <taxon>Bacteria</taxon>
        <taxon>Bacillati</taxon>
        <taxon>Bacillota</taxon>
        <taxon>Clostridia</taxon>
        <taxon>Eubacteriales</taxon>
        <taxon>Desulfitobacteriaceae</taxon>
        <taxon>Desulfosporosinus</taxon>
    </lineage>
</organism>
<dbReference type="SUPFAM" id="SSF52540">
    <property type="entry name" value="P-loop containing nucleoside triphosphate hydrolases"/>
    <property type="match status" value="2"/>
</dbReference>
<evidence type="ECO:0000256" key="7">
    <source>
        <dbReference type="ARBA" id="ARBA00022840"/>
    </source>
</evidence>
<dbReference type="GO" id="GO:0046872">
    <property type="term" value="F:metal ion binding"/>
    <property type="evidence" value="ECO:0007669"/>
    <property type="project" value="UniProtKB-KW"/>
</dbReference>
<accession>A0A1Q8QKD2</accession>
<evidence type="ECO:0000256" key="9">
    <source>
        <dbReference type="ARBA" id="ARBA00023014"/>
    </source>
</evidence>
<evidence type="ECO:0000256" key="4">
    <source>
        <dbReference type="ARBA" id="ARBA00022763"/>
    </source>
</evidence>
<dbReference type="InterPro" id="IPR045028">
    <property type="entry name" value="DinG/Rad3-like"/>
</dbReference>
<dbReference type="Gene3D" id="1.10.275.40">
    <property type="match status" value="1"/>
</dbReference>
<keyword evidence="5" id="KW-0378">Hydrolase</keyword>
<dbReference type="InterPro" id="IPR011604">
    <property type="entry name" value="PDDEXK-like_dom_sf"/>
</dbReference>
<evidence type="ECO:0000256" key="8">
    <source>
        <dbReference type="ARBA" id="ARBA00023004"/>
    </source>
</evidence>
<evidence type="ECO:0000256" key="11">
    <source>
        <dbReference type="ARBA" id="ARBA00023204"/>
    </source>
</evidence>
<comment type="caution">
    <text evidence="15">The sequence shown here is derived from an EMBL/GenBank/DDBJ whole genome shotgun (WGS) entry which is preliminary data.</text>
</comment>
<dbReference type="GO" id="GO:0003677">
    <property type="term" value="F:DNA binding"/>
    <property type="evidence" value="ECO:0007669"/>
    <property type="project" value="UniProtKB-KW"/>
</dbReference>
<keyword evidence="1" id="KW-0004">4Fe-4S</keyword>
<dbReference type="GO" id="GO:0005524">
    <property type="term" value="F:ATP binding"/>
    <property type="evidence" value="ECO:0007669"/>
    <property type="project" value="UniProtKB-KW"/>
</dbReference>
<comment type="similarity">
    <text evidence="13">Belongs to the helicase family. DinG subfamily.</text>
</comment>
<keyword evidence="8" id="KW-0408">Iron</keyword>
<dbReference type="PROSITE" id="PS51193">
    <property type="entry name" value="HELICASE_ATP_BIND_2"/>
    <property type="match status" value="1"/>
</dbReference>
<evidence type="ECO:0000313" key="15">
    <source>
        <dbReference type="EMBL" id="OLN27813.1"/>
    </source>
</evidence>
<sequence length="797" mass="91125">MTTIKVSVRNLVEFVLRHGDLQPSSIGASRALEGIKAHQYVQKMSGADYVPEVTLSYVYPNQEAQRLEIKGRADGIITKEFGACIDEIKTTSLDLSLIDESFNDLHWAQAQCYAFMYAVQEGLATVETQLTYFQLDTAQTKKFTRSFCLAELSEFFFSLVDRYLTWASQLQEWAVQRDVSICTMKFPFTSYRPGQRELVVAVYQTIKQNQKLFAQAPTGIGKTMGTLFPALKGMAEGLTEQIFYLTAKTITRTVAEKALTDLQTQGLAIKRLTLTAKRKLCFLPEATCLPEDCPFAQGYYDRLRTAVEDVFGEEAWTRQVIEEYARKHTICPFEFSLEMANWADVVICDYNYVFDPRVYLRRFFLEGGEYTFLVDEAHNLVERAREMFSAELGKDSWLQLKRFTKEDDPRLTKCLTKVNSALVKEKKLCIEGGENGKRVEKKPPFKLIQALKHFVKEVEYFLKTNDKPFAWREQLVEHYFQALTFTRTADSYDERYVTFFQPTRDDLQVKLFCLDPSVRLKEALGRGRSVILFSATLSPMEYFMNVLGGEDTSYKLKLTSPFPAENLCLLIHDRISTKFRQRGLSYDLVAEAISVTVLQNEGNYLVYFPSYDYLHEVYLKFREQNQQVSVICQTPGMAEEEREGFLGNFATNPGRTLIGFALMGGIFGEGIDLIGDRLSGAIIVGVGLPQIGMEREIIRSYYEASNRQGFEFAYMYPGLNKVLQAVGRVIRTENDRGVVLLIDERFAQSSYKKLFPEEWIKVHYVKNAEGIRVAVADFWGKRRDGSRASLVATSNSE</sequence>
<keyword evidence="3" id="KW-0547">Nucleotide-binding</keyword>
<dbReference type="GO" id="GO:0043139">
    <property type="term" value="F:5'-3' DNA helicase activity"/>
    <property type="evidence" value="ECO:0007669"/>
    <property type="project" value="UniProtKB-EC"/>
</dbReference>
<dbReference type="PANTHER" id="PTHR11472:SF34">
    <property type="entry name" value="REGULATOR OF TELOMERE ELONGATION HELICASE 1"/>
    <property type="match status" value="1"/>
</dbReference>
<evidence type="ECO:0000256" key="13">
    <source>
        <dbReference type="ARBA" id="ARBA00038058"/>
    </source>
</evidence>
<evidence type="ECO:0000313" key="16">
    <source>
        <dbReference type="Proteomes" id="UP000186102"/>
    </source>
</evidence>
<keyword evidence="4" id="KW-0227">DNA damage</keyword>
<dbReference type="Gene3D" id="1.10.30.20">
    <property type="entry name" value="Bacterial XPD DNA helicase, FeS cluster domain"/>
    <property type="match status" value="1"/>
</dbReference>
<dbReference type="Pfam" id="PF06733">
    <property type="entry name" value="DEAD_2"/>
    <property type="match status" value="1"/>
</dbReference>
<evidence type="ECO:0000256" key="2">
    <source>
        <dbReference type="ARBA" id="ARBA00022723"/>
    </source>
</evidence>
<dbReference type="InterPro" id="IPR010614">
    <property type="entry name" value="RAD3-like_helicase_DEAD"/>
</dbReference>
<dbReference type="PANTHER" id="PTHR11472">
    <property type="entry name" value="DNA REPAIR DEAD HELICASE RAD3/XP-D SUBFAMILY MEMBER"/>
    <property type="match status" value="1"/>
</dbReference>
<dbReference type="Gene3D" id="3.90.320.10">
    <property type="match status" value="1"/>
</dbReference>
<dbReference type="GO" id="GO:0051539">
    <property type="term" value="F:4 iron, 4 sulfur cluster binding"/>
    <property type="evidence" value="ECO:0007669"/>
    <property type="project" value="UniProtKB-KW"/>
</dbReference>
<keyword evidence="16" id="KW-1185">Reference proteome</keyword>
<keyword evidence="2" id="KW-0479">Metal-binding</keyword>
<evidence type="ECO:0000256" key="5">
    <source>
        <dbReference type="ARBA" id="ARBA00022801"/>
    </source>
</evidence>
<keyword evidence="6" id="KW-0347">Helicase</keyword>
<feature type="domain" description="Helicase ATP-binding" evidence="14">
    <location>
        <begin position="181"/>
        <end position="451"/>
    </location>
</feature>
<evidence type="ECO:0000256" key="6">
    <source>
        <dbReference type="ARBA" id="ARBA00022806"/>
    </source>
</evidence>
<gene>
    <name evidence="15" type="ORF">DSOL_4361</name>
</gene>
<name>A0A1Q8QKD2_9FIRM</name>
<evidence type="ECO:0000256" key="12">
    <source>
        <dbReference type="ARBA" id="ARBA00023235"/>
    </source>
</evidence>
<evidence type="ECO:0000256" key="3">
    <source>
        <dbReference type="ARBA" id="ARBA00022741"/>
    </source>
</evidence>
<dbReference type="InterPro" id="IPR027417">
    <property type="entry name" value="P-loop_NTPase"/>
</dbReference>
<dbReference type="InterPro" id="IPR006555">
    <property type="entry name" value="ATP-dep_Helicase_C"/>
</dbReference>
<dbReference type="InterPro" id="IPR014013">
    <property type="entry name" value="Helic_SF1/SF2_ATP-bd_DinG/Rad3"/>
</dbReference>
<dbReference type="InterPro" id="IPR042493">
    <property type="entry name" value="XPD_DNA_FeS"/>
</dbReference>
<evidence type="ECO:0000259" key="14">
    <source>
        <dbReference type="PROSITE" id="PS51193"/>
    </source>
</evidence>
<keyword evidence="11" id="KW-0234">DNA repair</keyword>
<dbReference type="Gene3D" id="3.40.50.300">
    <property type="entry name" value="P-loop containing nucleotide triphosphate hydrolases"/>
    <property type="match status" value="2"/>
</dbReference>
<dbReference type="AlphaFoldDB" id="A0A1Q8QKD2"/>
<dbReference type="GO" id="GO:0006281">
    <property type="term" value="P:DNA repair"/>
    <property type="evidence" value="ECO:0007669"/>
    <property type="project" value="UniProtKB-KW"/>
</dbReference>
<keyword evidence="10" id="KW-0238">DNA-binding</keyword>
<keyword evidence="7" id="KW-0067">ATP-binding</keyword>
<dbReference type="InterPro" id="IPR006554">
    <property type="entry name" value="Helicase-like_DEXD_c2"/>
</dbReference>
<protein>
    <recommendedName>
        <fullName evidence="14">Helicase ATP-binding domain-containing protein</fullName>
    </recommendedName>
</protein>
<keyword evidence="12" id="KW-0413">Isomerase</keyword>
<dbReference type="Proteomes" id="UP000186102">
    <property type="component" value="Unassembled WGS sequence"/>
</dbReference>
<dbReference type="GO" id="GO:0016818">
    <property type="term" value="F:hydrolase activity, acting on acid anhydrides, in phosphorus-containing anhydrides"/>
    <property type="evidence" value="ECO:0007669"/>
    <property type="project" value="InterPro"/>
</dbReference>
<keyword evidence="9" id="KW-0411">Iron-sulfur</keyword>
<dbReference type="Pfam" id="PF13307">
    <property type="entry name" value="Helicase_C_2"/>
    <property type="match status" value="1"/>
</dbReference>
<dbReference type="SMART" id="SM00491">
    <property type="entry name" value="HELICc2"/>
    <property type="match status" value="1"/>
</dbReference>